<feature type="region of interest" description="Disordered" evidence="12">
    <location>
        <begin position="33"/>
        <end position="56"/>
    </location>
</feature>
<dbReference type="PANTHER" id="PTHR46822">
    <property type="entry name" value="COILED-COIL ALPHA-HELICAL ROD PROTEIN 1"/>
    <property type="match status" value="1"/>
</dbReference>
<feature type="coiled-coil region" evidence="11">
    <location>
        <begin position="567"/>
        <end position="755"/>
    </location>
</feature>
<evidence type="ECO:0000256" key="11">
    <source>
        <dbReference type="SAM" id="Coils"/>
    </source>
</evidence>
<keyword evidence="5" id="KW-0217">Developmental protein</keyword>
<dbReference type="EMBL" id="JAERUA010000002">
    <property type="protein sequence ID" value="KAI1902693.1"/>
    <property type="molecule type" value="Genomic_DNA"/>
</dbReference>
<dbReference type="GO" id="GO:0030154">
    <property type="term" value="P:cell differentiation"/>
    <property type="evidence" value="ECO:0007669"/>
    <property type="project" value="UniProtKB-KW"/>
</dbReference>
<accession>A0A8T3E086</accession>
<reference evidence="13" key="1">
    <citation type="submission" date="2021-01" db="EMBL/GenBank/DDBJ databases">
        <authorList>
            <person name="Zahm M."/>
            <person name="Roques C."/>
            <person name="Cabau C."/>
            <person name="Klopp C."/>
            <person name="Donnadieu C."/>
            <person name="Jouanno E."/>
            <person name="Lampietro C."/>
            <person name="Louis A."/>
            <person name="Herpin A."/>
            <person name="Echchiki A."/>
            <person name="Berthelot C."/>
            <person name="Parey E."/>
            <person name="Roest-Crollius H."/>
            <person name="Braasch I."/>
            <person name="Postlethwait J."/>
            <person name="Bobe J."/>
            <person name="Montfort J."/>
            <person name="Bouchez O."/>
            <person name="Begum T."/>
            <person name="Mejri S."/>
            <person name="Adams A."/>
            <person name="Chen W.-J."/>
            <person name="Guiguen Y."/>
        </authorList>
    </citation>
    <scope>NUCLEOTIDE SEQUENCE</scope>
    <source>
        <tissue evidence="13">Blood</tissue>
    </source>
</reference>
<evidence type="ECO:0000256" key="9">
    <source>
        <dbReference type="ARBA" id="ARBA00023242"/>
    </source>
</evidence>
<keyword evidence="7" id="KW-0221">Differentiation</keyword>
<evidence type="ECO:0000256" key="5">
    <source>
        <dbReference type="ARBA" id="ARBA00022473"/>
    </source>
</evidence>
<proteinExistence type="predicted"/>
<feature type="compositionally biased region" description="Polar residues" evidence="12">
    <location>
        <begin position="33"/>
        <end position="46"/>
    </location>
</feature>
<dbReference type="InterPro" id="IPR009800">
    <property type="entry name" value="HCR"/>
</dbReference>
<feature type="coiled-coil region" evidence="11">
    <location>
        <begin position="285"/>
        <end position="385"/>
    </location>
</feature>
<gene>
    <name evidence="13" type="ORF">AGOR_G00018640</name>
</gene>
<keyword evidence="8 11" id="KW-0175">Coiled coil</keyword>
<comment type="subcellular location">
    <subcellularLocation>
        <location evidence="3">Cytoplasm</location>
    </subcellularLocation>
    <subcellularLocation>
        <location evidence="2">Nucleus</location>
    </subcellularLocation>
</comment>
<dbReference type="GO" id="GO:0005634">
    <property type="term" value="C:nucleus"/>
    <property type="evidence" value="ECO:0007669"/>
    <property type="project" value="UniProtKB-SubCell"/>
</dbReference>
<evidence type="ECO:0000256" key="8">
    <source>
        <dbReference type="ARBA" id="ARBA00023054"/>
    </source>
</evidence>
<evidence type="ECO:0000313" key="13">
    <source>
        <dbReference type="EMBL" id="KAI1902693.1"/>
    </source>
</evidence>
<evidence type="ECO:0000256" key="1">
    <source>
        <dbReference type="ARBA" id="ARBA00003936"/>
    </source>
</evidence>
<evidence type="ECO:0000256" key="3">
    <source>
        <dbReference type="ARBA" id="ARBA00004496"/>
    </source>
</evidence>
<evidence type="ECO:0000256" key="10">
    <source>
        <dbReference type="ARBA" id="ARBA00031932"/>
    </source>
</evidence>
<dbReference type="GO" id="GO:0005814">
    <property type="term" value="C:centriole"/>
    <property type="evidence" value="ECO:0007669"/>
    <property type="project" value="TreeGrafter"/>
</dbReference>
<evidence type="ECO:0000256" key="7">
    <source>
        <dbReference type="ARBA" id="ARBA00022782"/>
    </source>
</evidence>
<keyword evidence="6" id="KW-0963">Cytoplasm</keyword>
<keyword evidence="14" id="KW-1185">Reference proteome</keyword>
<dbReference type="GO" id="GO:0006611">
    <property type="term" value="P:protein export from nucleus"/>
    <property type="evidence" value="ECO:0007669"/>
    <property type="project" value="TreeGrafter"/>
</dbReference>
<dbReference type="OrthoDB" id="193258at2759"/>
<organism evidence="13 14">
    <name type="scientific">Albula goreensis</name>
    <dbReference type="NCBI Taxonomy" id="1534307"/>
    <lineage>
        <taxon>Eukaryota</taxon>
        <taxon>Metazoa</taxon>
        <taxon>Chordata</taxon>
        <taxon>Craniata</taxon>
        <taxon>Vertebrata</taxon>
        <taxon>Euteleostomi</taxon>
        <taxon>Actinopterygii</taxon>
        <taxon>Neopterygii</taxon>
        <taxon>Teleostei</taxon>
        <taxon>Albuliformes</taxon>
        <taxon>Albulidae</taxon>
        <taxon>Albula</taxon>
    </lineage>
</organism>
<dbReference type="Pfam" id="PF07111">
    <property type="entry name" value="HCR"/>
    <property type="match status" value="2"/>
</dbReference>
<evidence type="ECO:0000256" key="12">
    <source>
        <dbReference type="SAM" id="MobiDB-lite"/>
    </source>
</evidence>
<evidence type="ECO:0000256" key="4">
    <source>
        <dbReference type="ARBA" id="ARBA00016468"/>
    </source>
</evidence>
<evidence type="ECO:0000256" key="2">
    <source>
        <dbReference type="ARBA" id="ARBA00004123"/>
    </source>
</evidence>
<protein>
    <recommendedName>
        <fullName evidence="4">Coiled-coil alpha-helical rod protein 1</fullName>
    </recommendedName>
    <alternativeName>
        <fullName evidence="10">Alpha-helical coiled-coil rod protein</fullName>
    </alternativeName>
</protein>
<sequence>MERRKVDEKLNAPSDFIASSMEKATQNDLIPPSHFTSCPQPTTSGATPGPAVGQGSPMSWVMPTQASALNTGNTNQWLAVAQAKQEILELRRINQRLLEMRGNGSSQWTPNPCEEVASRIRSGDRNEPSHKSWVDAEWKMDTERLRAEVEKLRGQVDTLKEATGRQIEELQKRDQSLNRKSDELEQLRVELSQTKTELGHARAELGLGISEQQRLSTELERLKRKEEEVEAGRLAALRTEAELHRQEMEEACRLEVLKLKEELEDTGRKRQAELQQLSVSHCAEVSSLRKTAADLQEKLNHATQEITNLERLLQQACEERDKLTEELSQVGNAYETQSVTLQRLRNYVGQLVPERQEEEKLSHTVQKLEREKENLQVTAELLTVRLNSLNDILAIQEKEMGDKILSDPLSKAGPKGSRLLHCWREKVFVLLVQLRSKDIELRREKVKLLTTISTLEEEVKRQTNQASVFQHSLQDRIAELDLEKVRKETVELELVQTLDENRRLKGLREVAGSAVKTMTESVQRFSLVFEDKGRVDTIQGLMMRKEALWRVQQASKQAGPAAERSSYDSLHTELAQVCEERNNLVQELKRTPELIERALSEAQEHFDSELRQLRQSLQQSRERALLCEAGQSQAKLELEEACRDVEEQKENLTQLQAQLVDQQKKSEKALQEKVSEIETRFMKQMRELESQLNTARREHTKAVVTLRQLERQAERERERTKEVQNLQNEQIQREMEELQRQIQETDRDRNLLLATVQENGLLELYKKARTTSLHKPRSLSEPLQGRPSARAVASACPAKQVTKDSLRSVLDEVQALSALFSMTQIPQVRKTGVEKPKKPEGLHQNI</sequence>
<dbReference type="GO" id="GO:0005737">
    <property type="term" value="C:cytoplasm"/>
    <property type="evidence" value="ECO:0007669"/>
    <property type="project" value="UniProtKB-SubCell"/>
</dbReference>
<evidence type="ECO:0000313" key="14">
    <source>
        <dbReference type="Proteomes" id="UP000829720"/>
    </source>
</evidence>
<dbReference type="AlphaFoldDB" id="A0A8T3E086"/>
<keyword evidence="9" id="KW-0539">Nucleus</keyword>
<dbReference type="PANTHER" id="PTHR46822:SF1">
    <property type="entry name" value="COILED-COIL ALPHA-HELICAL ROD PROTEIN 1"/>
    <property type="match status" value="1"/>
</dbReference>
<evidence type="ECO:0000256" key="6">
    <source>
        <dbReference type="ARBA" id="ARBA00022490"/>
    </source>
</evidence>
<comment type="caution">
    <text evidence="13">The sequence shown here is derived from an EMBL/GenBank/DDBJ whole genome shotgun (WGS) entry which is preliminary data.</text>
</comment>
<name>A0A8T3E086_9TELE</name>
<feature type="coiled-coil region" evidence="11">
    <location>
        <begin position="142"/>
        <end position="254"/>
    </location>
</feature>
<dbReference type="Proteomes" id="UP000829720">
    <property type="component" value="Unassembled WGS sequence"/>
</dbReference>
<comment type="function">
    <text evidence="1">May be a regulator of keratinocyte proliferation or differentiation.</text>
</comment>